<dbReference type="PANTHER" id="PTHR23011">
    <property type="entry name" value="CYCLIC NUCLEOTIDE-BINDING DOMAIN CONTAINING PROTEIN"/>
    <property type="match status" value="1"/>
</dbReference>
<dbReference type="InterPro" id="IPR000595">
    <property type="entry name" value="cNMP-bd_dom"/>
</dbReference>
<sequence length="603" mass="68240">MMLEEHIKALNVQDGAAHSPKAEFSRRESDGRFTSSEALQNMPKAVSSSKHFELSLEKPNESQDDALDSSARRSALRHRRSSFMESKDAGTLVKSSSQNVLSLLNQSDVLHREMQARLANRRRGSMAIGSAVPKPLPEKITSSAAASIVELRRQSQPTDPVRRATLRRLWHVAYVGYIMAHRLIKLDRRLIPTLVRFSVESNLDTDALLMLIKNYVPKRDLALSKRVVEFVNSERSDLQCDKMAQLLAIRLHSFSSYSQPQQRMFCKSMNYEIYTQGKLIVKQNHCPSGFYFILSGQVDMFTVRDDVKYRLSTGKAGDSFGDRCIRMVEGRLIETPRMSSVSTMTETELLRIEKGRHACRLSKPFQTSLTDFAGDFLKIISLSGQAQRENNIQLLLGLPHFCSDRSIVEKIVSHAKFATYQPNQVIISEGSVALDMYWVISGSCRSDKMMRIVRRKNAKGKDIVKLSVADDAATQSEGDEKPTYEMMSLFEFQPGDFFPGMTPAPGLSTSDPESSKREYVAQLRRDDEAGRGPASQYTVVTSSNTTLMLISQHNFALFAGFDMLQRALDDGHFKITPNEIVAAFEQRARWDEFRREQTQQMRK</sequence>
<dbReference type="CDD" id="cd00038">
    <property type="entry name" value="CAP_ED"/>
    <property type="match status" value="1"/>
</dbReference>
<gene>
    <name evidence="3" type="ORF">HK105_202881</name>
</gene>
<evidence type="ECO:0000313" key="3">
    <source>
        <dbReference type="EMBL" id="KAL2917595.1"/>
    </source>
</evidence>
<feature type="domain" description="Cyclic nucleotide-binding" evidence="2">
    <location>
        <begin position="253"/>
        <end position="354"/>
    </location>
</feature>
<protein>
    <recommendedName>
        <fullName evidence="2">Cyclic nucleotide-binding domain-containing protein</fullName>
    </recommendedName>
</protein>
<name>A0ABR4NDK6_9FUNG</name>
<evidence type="ECO:0000259" key="2">
    <source>
        <dbReference type="PROSITE" id="PS50042"/>
    </source>
</evidence>
<feature type="compositionally biased region" description="Basic and acidic residues" evidence="1">
    <location>
        <begin position="50"/>
        <end position="61"/>
    </location>
</feature>
<comment type="caution">
    <text evidence="3">The sequence shown here is derived from an EMBL/GenBank/DDBJ whole genome shotgun (WGS) entry which is preliminary data.</text>
</comment>
<evidence type="ECO:0000313" key="4">
    <source>
        <dbReference type="Proteomes" id="UP001527925"/>
    </source>
</evidence>
<reference evidence="3 4" key="1">
    <citation type="submission" date="2023-09" db="EMBL/GenBank/DDBJ databases">
        <title>Pangenome analysis of Batrachochytrium dendrobatidis and related Chytrids.</title>
        <authorList>
            <person name="Yacoub M.N."/>
            <person name="Stajich J.E."/>
            <person name="James T.Y."/>
        </authorList>
    </citation>
    <scope>NUCLEOTIDE SEQUENCE [LARGE SCALE GENOMIC DNA]</scope>
    <source>
        <strain evidence="3 4">JEL0888</strain>
    </source>
</reference>
<dbReference type="Proteomes" id="UP001527925">
    <property type="component" value="Unassembled WGS sequence"/>
</dbReference>
<dbReference type="SMART" id="SM00100">
    <property type="entry name" value="cNMP"/>
    <property type="match status" value="1"/>
</dbReference>
<dbReference type="InterPro" id="IPR018490">
    <property type="entry name" value="cNMP-bd_dom_sf"/>
</dbReference>
<evidence type="ECO:0000256" key="1">
    <source>
        <dbReference type="SAM" id="MobiDB-lite"/>
    </source>
</evidence>
<keyword evidence="4" id="KW-1185">Reference proteome</keyword>
<dbReference type="Pfam" id="PF00027">
    <property type="entry name" value="cNMP_binding"/>
    <property type="match status" value="1"/>
</dbReference>
<organism evidence="3 4">
    <name type="scientific">Polyrhizophydium stewartii</name>
    <dbReference type="NCBI Taxonomy" id="2732419"/>
    <lineage>
        <taxon>Eukaryota</taxon>
        <taxon>Fungi</taxon>
        <taxon>Fungi incertae sedis</taxon>
        <taxon>Chytridiomycota</taxon>
        <taxon>Chytridiomycota incertae sedis</taxon>
        <taxon>Chytridiomycetes</taxon>
        <taxon>Rhizophydiales</taxon>
        <taxon>Rhizophydiales incertae sedis</taxon>
        <taxon>Polyrhizophydium</taxon>
    </lineage>
</organism>
<feature type="compositionally biased region" description="Basic and acidic residues" evidence="1">
    <location>
        <begin position="20"/>
        <end position="31"/>
    </location>
</feature>
<dbReference type="PROSITE" id="PS50042">
    <property type="entry name" value="CNMP_BINDING_3"/>
    <property type="match status" value="1"/>
</dbReference>
<dbReference type="PANTHER" id="PTHR23011:SF28">
    <property type="entry name" value="CYCLIC NUCLEOTIDE-BINDING DOMAIN CONTAINING PROTEIN"/>
    <property type="match status" value="1"/>
</dbReference>
<dbReference type="InterPro" id="IPR014710">
    <property type="entry name" value="RmlC-like_jellyroll"/>
</dbReference>
<dbReference type="SUPFAM" id="SSF51206">
    <property type="entry name" value="cAMP-binding domain-like"/>
    <property type="match status" value="2"/>
</dbReference>
<proteinExistence type="predicted"/>
<dbReference type="Gene3D" id="2.60.120.10">
    <property type="entry name" value="Jelly Rolls"/>
    <property type="match status" value="2"/>
</dbReference>
<dbReference type="EMBL" id="JADGIZ020000010">
    <property type="protein sequence ID" value="KAL2917595.1"/>
    <property type="molecule type" value="Genomic_DNA"/>
</dbReference>
<accession>A0ABR4NDK6</accession>
<feature type="region of interest" description="Disordered" evidence="1">
    <location>
        <begin position="1"/>
        <end position="91"/>
    </location>
</feature>